<organism evidence="14 15">
    <name type="scientific">Mycolicibacterium chitae</name>
    <name type="common">Mycobacterium chitae</name>
    <dbReference type="NCBI Taxonomy" id="1792"/>
    <lineage>
        <taxon>Bacteria</taxon>
        <taxon>Bacillati</taxon>
        <taxon>Actinomycetota</taxon>
        <taxon>Actinomycetes</taxon>
        <taxon>Mycobacteriales</taxon>
        <taxon>Mycobacteriaceae</taxon>
        <taxon>Mycolicibacterium</taxon>
    </lineage>
</organism>
<sequence length="546" mass="59443">MSESSDFSLLVAYGSDMGSAEYVAMQFAEATTAIGIAAEEIELNQVALADLQTATHFVVVVSTFGDGEFPDNATLFWEELSAPAAARLEHLSFAVLALGDSGYELFCNAGRLLDDRLEELGATRLADRYEIDGHYEPESGTWIADTTKIFAALHAEGSSASVSISTEPVAAPEKSPEKSGWDRNNPYVATLSVNRLLSAPGADKEVRHFEIDLADSGISYAAGDSVAVHPVNDPRLVEAMLAALRVGPDHVVDGHDLPLGTLLAEHLEIRIPSRALQALVGGRTRDAEAAAALGGADPEQQNAWLYGRDVLDLLELADLGVDEVVETLRPLQFRDYSISSSPLAHPDRVHLTVATVEYTRPTRRHGGVASTYLARRCDSVRVHLRPNTAFRLPAPDVPIIMVGPGTGVAPFRGFLQERRTLGAAGKSWLFFGDRRRATHYLYGEELEGFVDSGHLTRLDLAFSRDGNAGATKRYVQHRMLEQAGELWSWLQDGAYFYVCGNADRMARDVDKTLHEVVATGGGLDADAAHGYVNQLIKDHRYVRDVY</sequence>
<evidence type="ECO:0000256" key="3">
    <source>
        <dbReference type="ARBA" id="ARBA00012604"/>
    </source>
</evidence>
<keyword evidence="9" id="KW-0198">Cysteine biosynthesis</keyword>
<dbReference type="InterPro" id="IPR003097">
    <property type="entry name" value="CysJ-like_FAD-binding"/>
</dbReference>
<evidence type="ECO:0000256" key="2">
    <source>
        <dbReference type="ARBA" id="ARBA00001974"/>
    </source>
</evidence>
<dbReference type="InterPro" id="IPR001709">
    <property type="entry name" value="Flavoprot_Pyr_Nucl_cyt_Rdtase"/>
</dbReference>
<dbReference type="InterPro" id="IPR017927">
    <property type="entry name" value="FAD-bd_FR_type"/>
</dbReference>
<evidence type="ECO:0000313" key="14">
    <source>
        <dbReference type="EMBL" id="VEG48727.1"/>
    </source>
</evidence>
<proteinExistence type="predicted"/>
<evidence type="ECO:0000259" key="12">
    <source>
        <dbReference type="PROSITE" id="PS50902"/>
    </source>
</evidence>
<dbReference type="OrthoDB" id="7376058at2"/>
<comment type="cofactor">
    <cofactor evidence="1">
        <name>FMN</name>
        <dbReference type="ChEBI" id="CHEBI:58210"/>
    </cofactor>
</comment>
<dbReference type="PROSITE" id="PS51384">
    <property type="entry name" value="FAD_FR"/>
    <property type="match status" value="1"/>
</dbReference>
<dbReference type="Pfam" id="PF00667">
    <property type="entry name" value="FAD_binding_1"/>
    <property type="match status" value="2"/>
</dbReference>
<dbReference type="GO" id="GO:0010181">
    <property type="term" value="F:FMN binding"/>
    <property type="evidence" value="ECO:0007669"/>
    <property type="project" value="InterPro"/>
</dbReference>
<evidence type="ECO:0000256" key="4">
    <source>
        <dbReference type="ARBA" id="ARBA00022630"/>
    </source>
</evidence>
<dbReference type="SUPFAM" id="SSF52343">
    <property type="entry name" value="Ferredoxin reductase-like, C-terminal NADP-linked domain"/>
    <property type="match status" value="1"/>
</dbReference>
<dbReference type="RefSeq" id="WP_126334491.1">
    <property type="nucleotide sequence ID" value="NZ_AP022604.1"/>
</dbReference>
<dbReference type="GO" id="GO:0019344">
    <property type="term" value="P:cysteine biosynthetic process"/>
    <property type="evidence" value="ECO:0007669"/>
    <property type="project" value="UniProtKB-KW"/>
</dbReference>
<dbReference type="EC" id="1.8.1.2" evidence="3"/>
<evidence type="ECO:0000256" key="8">
    <source>
        <dbReference type="ARBA" id="ARBA00023002"/>
    </source>
</evidence>
<feature type="region of interest" description="Disordered" evidence="11">
    <location>
        <begin position="163"/>
        <end position="184"/>
    </location>
</feature>
<dbReference type="SUPFAM" id="SSF52218">
    <property type="entry name" value="Flavoproteins"/>
    <property type="match status" value="1"/>
</dbReference>
<dbReference type="InterPro" id="IPR017938">
    <property type="entry name" value="Riboflavin_synthase-like_b-brl"/>
</dbReference>
<dbReference type="Gene3D" id="3.40.50.80">
    <property type="entry name" value="Nucleotide-binding domain of ferredoxin-NADP reductase (FNR) module"/>
    <property type="match status" value="1"/>
</dbReference>
<dbReference type="PROSITE" id="PS50902">
    <property type="entry name" value="FLAVODOXIN_LIKE"/>
    <property type="match status" value="1"/>
</dbReference>
<keyword evidence="4" id="KW-0285">Flavoprotein</keyword>
<dbReference type="EMBL" id="LR134355">
    <property type="protein sequence ID" value="VEG48727.1"/>
    <property type="molecule type" value="Genomic_DNA"/>
</dbReference>
<feature type="domain" description="FAD-binding FR-type" evidence="13">
    <location>
        <begin position="184"/>
        <end position="411"/>
    </location>
</feature>
<evidence type="ECO:0000256" key="6">
    <source>
        <dbReference type="ARBA" id="ARBA00022827"/>
    </source>
</evidence>
<dbReference type="PRINTS" id="PR00371">
    <property type="entry name" value="FPNCR"/>
</dbReference>
<name>A0A3S4RET9_MYCCI</name>
<dbReference type="InterPro" id="IPR001433">
    <property type="entry name" value="OxRdtase_FAD/NAD-bd"/>
</dbReference>
<evidence type="ECO:0000256" key="10">
    <source>
        <dbReference type="ARBA" id="ARBA00052219"/>
    </source>
</evidence>
<dbReference type="FunFam" id="3.40.50.80:FF:000001">
    <property type="entry name" value="NADPH--cytochrome P450 reductase 1"/>
    <property type="match status" value="1"/>
</dbReference>
<keyword evidence="8 14" id="KW-0560">Oxidoreductase</keyword>
<evidence type="ECO:0000256" key="7">
    <source>
        <dbReference type="ARBA" id="ARBA00022857"/>
    </source>
</evidence>
<dbReference type="SUPFAM" id="SSF63380">
    <property type="entry name" value="Riboflavin synthase domain-like"/>
    <property type="match status" value="1"/>
</dbReference>
<evidence type="ECO:0000256" key="9">
    <source>
        <dbReference type="ARBA" id="ARBA00023192"/>
    </source>
</evidence>
<evidence type="ECO:0000313" key="15">
    <source>
        <dbReference type="Proteomes" id="UP000282551"/>
    </source>
</evidence>
<dbReference type="AlphaFoldDB" id="A0A3S4RET9"/>
<dbReference type="Gene3D" id="3.40.50.360">
    <property type="match status" value="1"/>
</dbReference>
<dbReference type="CDD" id="cd06199">
    <property type="entry name" value="SiR"/>
    <property type="match status" value="1"/>
</dbReference>
<dbReference type="Proteomes" id="UP000282551">
    <property type="component" value="Chromosome"/>
</dbReference>
<keyword evidence="6" id="KW-0274">FAD</keyword>
<accession>A0A3S4RET9</accession>
<keyword evidence="5" id="KW-0288">FMN</keyword>
<gene>
    <name evidence="14" type="primary">cysJ</name>
    <name evidence="14" type="ORF">NCTC10485_03027</name>
</gene>
<keyword evidence="9" id="KW-0028">Amino-acid biosynthesis</keyword>
<dbReference type="Pfam" id="PF00175">
    <property type="entry name" value="NAD_binding_1"/>
    <property type="match status" value="1"/>
</dbReference>
<dbReference type="PRINTS" id="PR00369">
    <property type="entry name" value="FLAVODOXIN"/>
</dbReference>
<dbReference type="InterPro" id="IPR023173">
    <property type="entry name" value="NADPH_Cyt_P450_Rdtase_alpha"/>
</dbReference>
<dbReference type="InterPro" id="IPR008254">
    <property type="entry name" value="Flavodoxin/NO_synth"/>
</dbReference>
<keyword evidence="7" id="KW-0521">NADP</keyword>
<comment type="catalytic activity">
    <reaction evidence="10">
        <text>hydrogen sulfide + 3 NADP(+) + 3 H2O = sulfite + 3 NADPH + 4 H(+)</text>
        <dbReference type="Rhea" id="RHEA:13801"/>
        <dbReference type="ChEBI" id="CHEBI:15377"/>
        <dbReference type="ChEBI" id="CHEBI:15378"/>
        <dbReference type="ChEBI" id="CHEBI:17359"/>
        <dbReference type="ChEBI" id="CHEBI:29919"/>
        <dbReference type="ChEBI" id="CHEBI:57783"/>
        <dbReference type="ChEBI" id="CHEBI:58349"/>
        <dbReference type="EC" id="1.8.1.2"/>
    </reaction>
</comment>
<feature type="domain" description="Flavodoxin-like" evidence="12">
    <location>
        <begin position="9"/>
        <end position="147"/>
    </location>
</feature>
<evidence type="ECO:0000256" key="1">
    <source>
        <dbReference type="ARBA" id="ARBA00001917"/>
    </source>
</evidence>
<keyword evidence="15" id="KW-1185">Reference proteome</keyword>
<dbReference type="Gene3D" id="1.20.990.10">
    <property type="entry name" value="NADPH-cytochrome p450 Reductase, Chain A, domain 3"/>
    <property type="match status" value="1"/>
</dbReference>
<dbReference type="Gene3D" id="2.40.30.10">
    <property type="entry name" value="Translation factors"/>
    <property type="match status" value="1"/>
</dbReference>
<evidence type="ECO:0000256" key="11">
    <source>
        <dbReference type="SAM" id="MobiDB-lite"/>
    </source>
</evidence>
<dbReference type="GO" id="GO:0050660">
    <property type="term" value="F:flavin adenine dinucleotide binding"/>
    <property type="evidence" value="ECO:0007669"/>
    <property type="project" value="TreeGrafter"/>
</dbReference>
<reference evidence="14 15" key="1">
    <citation type="submission" date="2018-12" db="EMBL/GenBank/DDBJ databases">
        <authorList>
            <consortium name="Pathogen Informatics"/>
        </authorList>
    </citation>
    <scope>NUCLEOTIDE SEQUENCE [LARGE SCALE GENOMIC DNA]</scope>
    <source>
        <strain evidence="14 15">NCTC10485</strain>
    </source>
</reference>
<dbReference type="GO" id="GO:0004783">
    <property type="term" value="F:sulfite reductase (NADPH) activity"/>
    <property type="evidence" value="ECO:0007669"/>
    <property type="project" value="UniProtKB-EC"/>
</dbReference>
<dbReference type="PANTHER" id="PTHR19384">
    <property type="entry name" value="NITRIC OXIDE SYNTHASE-RELATED"/>
    <property type="match status" value="1"/>
</dbReference>
<comment type="cofactor">
    <cofactor evidence="2">
        <name>FAD</name>
        <dbReference type="ChEBI" id="CHEBI:57692"/>
    </cofactor>
</comment>
<dbReference type="InterPro" id="IPR029039">
    <property type="entry name" value="Flavoprotein-like_sf"/>
</dbReference>
<dbReference type="InterPro" id="IPR001094">
    <property type="entry name" value="Flavdoxin-like"/>
</dbReference>
<evidence type="ECO:0000256" key="5">
    <source>
        <dbReference type="ARBA" id="ARBA00022643"/>
    </source>
</evidence>
<dbReference type="GO" id="GO:0005829">
    <property type="term" value="C:cytosol"/>
    <property type="evidence" value="ECO:0007669"/>
    <property type="project" value="TreeGrafter"/>
</dbReference>
<dbReference type="Pfam" id="PF00258">
    <property type="entry name" value="Flavodoxin_1"/>
    <property type="match status" value="1"/>
</dbReference>
<protein>
    <recommendedName>
        <fullName evidence="3">assimilatory sulfite reductase (NADPH)</fullName>
        <ecNumber evidence="3">1.8.1.2</ecNumber>
    </recommendedName>
</protein>
<evidence type="ECO:0000259" key="13">
    <source>
        <dbReference type="PROSITE" id="PS51384"/>
    </source>
</evidence>
<dbReference type="InterPro" id="IPR039261">
    <property type="entry name" value="FNR_nucleotide-bd"/>
</dbReference>
<dbReference type="PANTHER" id="PTHR19384:SF128">
    <property type="entry name" value="NADPH OXIDOREDUCTASE A"/>
    <property type="match status" value="1"/>
</dbReference>